<dbReference type="Proteomes" id="UP000460272">
    <property type="component" value="Unassembled WGS sequence"/>
</dbReference>
<evidence type="ECO:0000256" key="1">
    <source>
        <dbReference type="SAM" id="MobiDB-lite"/>
    </source>
</evidence>
<proteinExistence type="predicted"/>
<dbReference type="InterPro" id="IPR019681">
    <property type="entry name" value="DUF2530"/>
</dbReference>
<sequence length="121" mass="13393">MSQSPQVGRGQRRPPPPPREADDRKVTATITFGWAVALAVLLAVRSELPADVRWWIWTCVIGVLMGLFGLWYVPLLKRRRARIAERARAAQEAQLSSGYESRDSGSNTVSSTETPGKSTRS</sequence>
<keyword evidence="2" id="KW-0472">Membrane</keyword>
<comment type="caution">
    <text evidence="3">The sequence shown here is derived from an EMBL/GenBank/DDBJ whole genome shotgun (WGS) entry which is preliminary data.</text>
</comment>
<feature type="region of interest" description="Disordered" evidence="1">
    <location>
        <begin position="1"/>
        <end position="25"/>
    </location>
</feature>
<evidence type="ECO:0000313" key="3">
    <source>
        <dbReference type="EMBL" id="TVZ03800.1"/>
    </source>
</evidence>
<evidence type="ECO:0000256" key="2">
    <source>
        <dbReference type="SAM" id="Phobius"/>
    </source>
</evidence>
<feature type="compositionally biased region" description="Polar residues" evidence="1">
    <location>
        <begin position="95"/>
        <end position="121"/>
    </location>
</feature>
<dbReference type="OrthoDB" id="3541062at2"/>
<feature type="transmembrane region" description="Helical" evidence="2">
    <location>
        <begin position="54"/>
        <end position="73"/>
    </location>
</feature>
<protein>
    <submittedName>
        <fullName evidence="3">DUF2530 domain-containing protein</fullName>
    </submittedName>
</protein>
<dbReference type="Pfam" id="PF10745">
    <property type="entry name" value="DUF2530"/>
    <property type="match status" value="1"/>
</dbReference>
<feature type="transmembrane region" description="Helical" evidence="2">
    <location>
        <begin position="26"/>
        <end position="48"/>
    </location>
</feature>
<keyword evidence="2" id="KW-1133">Transmembrane helix</keyword>
<evidence type="ECO:0000313" key="4">
    <source>
        <dbReference type="Proteomes" id="UP000460272"/>
    </source>
</evidence>
<dbReference type="AlphaFoldDB" id="A0A6P2BY12"/>
<keyword evidence="4" id="KW-1185">Reference proteome</keyword>
<gene>
    <name evidence="3" type="ORF">EAS64_15170</name>
</gene>
<reference evidence="3 4" key="1">
    <citation type="submission" date="2018-11" db="EMBL/GenBank/DDBJ databases">
        <title>Trebonia kvetii gen.nov., sp.nov., a novel acidophilic actinobacterium, and proposal of the new actinobacterial family Treboniaceae fam. nov.</title>
        <authorList>
            <person name="Rapoport D."/>
            <person name="Sagova-Mareckova M."/>
            <person name="Sedlacek I."/>
            <person name="Provaznik J."/>
            <person name="Kralova S."/>
            <person name="Pavlinic D."/>
            <person name="Benes V."/>
            <person name="Kopecky J."/>
        </authorList>
    </citation>
    <scope>NUCLEOTIDE SEQUENCE [LARGE SCALE GENOMIC DNA]</scope>
    <source>
        <strain evidence="3 4">15Tr583</strain>
    </source>
</reference>
<dbReference type="RefSeq" id="WP_145853671.1">
    <property type="nucleotide sequence ID" value="NZ_RPFW01000003.1"/>
</dbReference>
<dbReference type="EMBL" id="RPFW01000003">
    <property type="protein sequence ID" value="TVZ03800.1"/>
    <property type="molecule type" value="Genomic_DNA"/>
</dbReference>
<name>A0A6P2BY12_9ACTN</name>
<feature type="region of interest" description="Disordered" evidence="1">
    <location>
        <begin position="92"/>
        <end position="121"/>
    </location>
</feature>
<keyword evidence="2" id="KW-0812">Transmembrane</keyword>
<accession>A0A6P2BY12</accession>
<organism evidence="3 4">
    <name type="scientific">Trebonia kvetii</name>
    <dbReference type="NCBI Taxonomy" id="2480626"/>
    <lineage>
        <taxon>Bacteria</taxon>
        <taxon>Bacillati</taxon>
        <taxon>Actinomycetota</taxon>
        <taxon>Actinomycetes</taxon>
        <taxon>Streptosporangiales</taxon>
        <taxon>Treboniaceae</taxon>
        <taxon>Trebonia</taxon>
    </lineage>
</organism>